<dbReference type="InterPro" id="IPR050397">
    <property type="entry name" value="Env_Response_Regulators"/>
</dbReference>
<dbReference type="SUPFAM" id="SSF46785">
    <property type="entry name" value="Winged helix' DNA-binding domain"/>
    <property type="match status" value="1"/>
</dbReference>
<keyword evidence="2" id="KW-0238">DNA-binding</keyword>
<dbReference type="InterPro" id="IPR000595">
    <property type="entry name" value="cNMP-bd_dom"/>
</dbReference>
<evidence type="ECO:0000313" key="6">
    <source>
        <dbReference type="EMBL" id="NGN42937.1"/>
    </source>
</evidence>
<dbReference type="Gene3D" id="1.10.10.10">
    <property type="entry name" value="Winged helix-like DNA-binding domain superfamily/Winged helix DNA-binding domain"/>
    <property type="match status" value="1"/>
</dbReference>
<evidence type="ECO:0000256" key="1">
    <source>
        <dbReference type="ARBA" id="ARBA00023015"/>
    </source>
</evidence>
<dbReference type="Pfam" id="PF13545">
    <property type="entry name" value="HTH_Crp_2"/>
    <property type="match status" value="1"/>
</dbReference>
<dbReference type="InterPro" id="IPR036388">
    <property type="entry name" value="WH-like_DNA-bd_sf"/>
</dbReference>
<dbReference type="CDD" id="cd00038">
    <property type="entry name" value="CAP_ED"/>
    <property type="match status" value="1"/>
</dbReference>
<feature type="domain" description="HTH crp-type" evidence="5">
    <location>
        <begin position="156"/>
        <end position="224"/>
    </location>
</feature>
<dbReference type="RefSeq" id="WP_165119302.1">
    <property type="nucleotide sequence ID" value="NZ_JAAKZG010000007.1"/>
</dbReference>
<dbReference type="EMBL" id="JAAKZG010000007">
    <property type="protein sequence ID" value="NGN42937.1"/>
    <property type="molecule type" value="Genomic_DNA"/>
</dbReference>
<dbReference type="InterPro" id="IPR036390">
    <property type="entry name" value="WH_DNA-bd_sf"/>
</dbReference>
<keyword evidence="3" id="KW-0804">Transcription</keyword>
<dbReference type="GO" id="GO:0003677">
    <property type="term" value="F:DNA binding"/>
    <property type="evidence" value="ECO:0007669"/>
    <property type="project" value="UniProtKB-KW"/>
</dbReference>
<reference evidence="6 7" key="1">
    <citation type="submission" date="2020-02" db="EMBL/GenBank/DDBJ databases">
        <title>Genome sequence of the type strain CGMCC 1.15528 of Mesorhizobium zhangyense.</title>
        <authorList>
            <person name="Gao J."/>
            <person name="Sun J."/>
        </authorList>
    </citation>
    <scope>NUCLEOTIDE SEQUENCE [LARGE SCALE GENOMIC DNA]</scope>
    <source>
        <strain evidence="6 7">CGMCC 1.15528</strain>
    </source>
</reference>
<accession>A0A7C9R8U0</accession>
<dbReference type="InterPro" id="IPR014710">
    <property type="entry name" value="RmlC-like_jellyroll"/>
</dbReference>
<organism evidence="6 7">
    <name type="scientific">Mesorhizobium zhangyense</name>
    <dbReference type="NCBI Taxonomy" id="1776730"/>
    <lineage>
        <taxon>Bacteria</taxon>
        <taxon>Pseudomonadati</taxon>
        <taxon>Pseudomonadota</taxon>
        <taxon>Alphaproteobacteria</taxon>
        <taxon>Hyphomicrobiales</taxon>
        <taxon>Phyllobacteriaceae</taxon>
        <taxon>Mesorhizobium</taxon>
    </lineage>
</organism>
<dbReference type="InterPro" id="IPR018490">
    <property type="entry name" value="cNMP-bd_dom_sf"/>
</dbReference>
<dbReference type="PANTHER" id="PTHR24567">
    <property type="entry name" value="CRP FAMILY TRANSCRIPTIONAL REGULATORY PROTEIN"/>
    <property type="match status" value="1"/>
</dbReference>
<feature type="domain" description="Cyclic nucleotide-binding" evidence="4">
    <location>
        <begin position="34"/>
        <end position="142"/>
    </location>
</feature>
<dbReference type="AlphaFoldDB" id="A0A7C9R8U0"/>
<dbReference type="GO" id="GO:0005829">
    <property type="term" value="C:cytosol"/>
    <property type="evidence" value="ECO:0007669"/>
    <property type="project" value="TreeGrafter"/>
</dbReference>
<protein>
    <submittedName>
        <fullName evidence="6">Crp/Fnr family transcriptional regulator</fullName>
    </submittedName>
</protein>
<dbReference type="PANTHER" id="PTHR24567:SF68">
    <property type="entry name" value="DNA-BINDING TRANSCRIPTIONAL DUAL REGULATOR CRP"/>
    <property type="match status" value="1"/>
</dbReference>
<dbReference type="GO" id="GO:0003700">
    <property type="term" value="F:DNA-binding transcription factor activity"/>
    <property type="evidence" value="ECO:0007669"/>
    <property type="project" value="TreeGrafter"/>
</dbReference>
<keyword evidence="7" id="KW-1185">Reference proteome</keyword>
<dbReference type="PROSITE" id="PS00889">
    <property type="entry name" value="CNMP_BINDING_2"/>
    <property type="match status" value="1"/>
</dbReference>
<gene>
    <name evidence="6" type="ORF">G6N74_17850</name>
</gene>
<dbReference type="Gene3D" id="2.60.120.10">
    <property type="entry name" value="Jelly Rolls"/>
    <property type="match status" value="1"/>
</dbReference>
<evidence type="ECO:0000259" key="5">
    <source>
        <dbReference type="PROSITE" id="PS51063"/>
    </source>
</evidence>
<dbReference type="InterPro" id="IPR018488">
    <property type="entry name" value="cNMP-bd_CS"/>
</dbReference>
<evidence type="ECO:0000256" key="2">
    <source>
        <dbReference type="ARBA" id="ARBA00023125"/>
    </source>
</evidence>
<dbReference type="Proteomes" id="UP000481252">
    <property type="component" value="Unassembled WGS sequence"/>
</dbReference>
<name>A0A7C9R8U0_9HYPH</name>
<dbReference type="PROSITE" id="PS50042">
    <property type="entry name" value="CNMP_BINDING_3"/>
    <property type="match status" value="1"/>
</dbReference>
<dbReference type="SUPFAM" id="SSF51206">
    <property type="entry name" value="cAMP-binding domain-like"/>
    <property type="match status" value="1"/>
</dbReference>
<sequence length="235" mass="26136">MLSEDNRRPGADADRHNDSAARAVRLGPGLFNLLFKDCKPERFRAGEHLFMQEDMPERLYGVLSGTVEISIYSSSGKKLVANMELSQSLIGEIGVLDGQPRTATATCLTDCELVSVSRNQLFDRIEKNPPLARAIIELLCARLRWVSGELGDHALLKIEARLAKRLNFLSGHMGDSGGWILISQTELAEFLGATRESVNKILNDWRGRSLIEMKRGGIRVKDRQALQDIADFEDG</sequence>
<proteinExistence type="predicted"/>
<keyword evidence="1" id="KW-0805">Transcription regulation</keyword>
<evidence type="ECO:0000256" key="3">
    <source>
        <dbReference type="ARBA" id="ARBA00023163"/>
    </source>
</evidence>
<dbReference type="Pfam" id="PF00027">
    <property type="entry name" value="cNMP_binding"/>
    <property type="match status" value="1"/>
</dbReference>
<dbReference type="InterPro" id="IPR012318">
    <property type="entry name" value="HTH_CRP"/>
</dbReference>
<dbReference type="SMART" id="SM00419">
    <property type="entry name" value="HTH_CRP"/>
    <property type="match status" value="1"/>
</dbReference>
<evidence type="ECO:0000313" key="7">
    <source>
        <dbReference type="Proteomes" id="UP000481252"/>
    </source>
</evidence>
<dbReference type="PROSITE" id="PS51063">
    <property type="entry name" value="HTH_CRP_2"/>
    <property type="match status" value="1"/>
</dbReference>
<evidence type="ECO:0000259" key="4">
    <source>
        <dbReference type="PROSITE" id="PS50042"/>
    </source>
</evidence>
<dbReference type="SMART" id="SM00100">
    <property type="entry name" value="cNMP"/>
    <property type="match status" value="1"/>
</dbReference>
<comment type="caution">
    <text evidence="6">The sequence shown here is derived from an EMBL/GenBank/DDBJ whole genome shotgun (WGS) entry which is preliminary data.</text>
</comment>